<name>A0AAV8QL76_ENSVE</name>
<proteinExistence type="predicted"/>
<dbReference type="Proteomes" id="UP001222027">
    <property type="component" value="Unassembled WGS sequence"/>
</dbReference>
<gene>
    <name evidence="2" type="ORF">OPV22_026176</name>
</gene>
<accession>A0AAV8QL76</accession>
<evidence type="ECO:0000313" key="3">
    <source>
        <dbReference type="Proteomes" id="UP001222027"/>
    </source>
</evidence>
<reference evidence="2 3" key="1">
    <citation type="submission" date="2022-12" db="EMBL/GenBank/DDBJ databases">
        <title>Chromosome-scale assembly of the Ensete ventricosum genome.</title>
        <authorList>
            <person name="Dussert Y."/>
            <person name="Stocks J."/>
            <person name="Wendawek A."/>
            <person name="Woldeyes F."/>
            <person name="Nichols R.A."/>
            <person name="Borrell J.S."/>
        </authorList>
    </citation>
    <scope>NUCLEOTIDE SEQUENCE [LARGE SCALE GENOMIC DNA]</scope>
    <source>
        <strain evidence="3">cv. Maze</strain>
        <tissue evidence="2">Seeds</tissue>
    </source>
</reference>
<sequence length="95" mass="10050">MGGVHLREKAKGEKCPESSPAAHPNASSGCSSSRDVAFLTSFSVAASATAHSCLYPRSWMTVESMTWTGGTRRFHSGICVPCARAHLIVILESAL</sequence>
<feature type="compositionally biased region" description="Basic and acidic residues" evidence="1">
    <location>
        <begin position="1"/>
        <end position="16"/>
    </location>
</feature>
<feature type="region of interest" description="Disordered" evidence="1">
    <location>
        <begin position="1"/>
        <end position="33"/>
    </location>
</feature>
<dbReference type="EMBL" id="JAQQAF010000007">
    <property type="protein sequence ID" value="KAJ8471833.1"/>
    <property type="molecule type" value="Genomic_DNA"/>
</dbReference>
<keyword evidence="3" id="KW-1185">Reference proteome</keyword>
<organism evidence="2 3">
    <name type="scientific">Ensete ventricosum</name>
    <name type="common">Abyssinian banana</name>
    <name type="synonym">Musa ensete</name>
    <dbReference type="NCBI Taxonomy" id="4639"/>
    <lineage>
        <taxon>Eukaryota</taxon>
        <taxon>Viridiplantae</taxon>
        <taxon>Streptophyta</taxon>
        <taxon>Embryophyta</taxon>
        <taxon>Tracheophyta</taxon>
        <taxon>Spermatophyta</taxon>
        <taxon>Magnoliopsida</taxon>
        <taxon>Liliopsida</taxon>
        <taxon>Zingiberales</taxon>
        <taxon>Musaceae</taxon>
        <taxon>Ensete</taxon>
    </lineage>
</organism>
<comment type="caution">
    <text evidence="2">The sequence shown here is derived from an EMBL/GenBank/DDBJ whole genome shotgun (WGS) entry which is preliminary data.</text>
</comment>
<dbReference type="PROSITE" id="PS51257">
    <property type="entry name" value="PROKAR_LIPOPROTEIN"/>
    <property type="match status" value="1"/>
</dbReference>
<dbReference type="AlphaFoldDB" id="A0AAV8QL76"/>
<evidence type="ECO:0000256" key="1">
    <source>
        <dbReference type="SAM" id="MobiDB-lite"/>
    </source>
</evidence>
<evidence type="ECO:0000313" key="2">
    <source>
        <dbReference type="EMBL" id="KAJ8471833.1"/>
    </source>
</evidence>
<protein>
    <submittedName>
        <fullName evidence="2">Uncharacterized protein</fullName>
    </submittedName>
</protein>